<keyword evidence="2" id="KW-1185">Reference proteome</keyword>
<comment type="caution">
    <text evidence="1">The sequence shown here is derived from an EMBL/GenBank/DDBJ whole genome shotgun (WGS) entry which is preliminary data.</text>
</comment>
<organism evidence="1 2">
    <name type="scientific">Hyalomma asiaticum</name>
    <name type="common">Tick</name>
    <dbReference type="NCBI Taxonomy" id="266040"/>
    <lineage>
        <taxon>Eukaryota</taxon>
        <taxon>Metazoa</taxon>
        <taxon>Ecdysozoa</taxon>
        <taxon>Arthropoda</taxon>
        <taxon>Chelicerata</taxon>
        <taxon>Arachnida</taxon>
        <taxon>Acari</taxon>
        <taxon>Parasitiformes</taxon>
        <taxon>Ixodida</taxon>
        <taxon>Ixodoidea</taxon>
        <taxon>Ixodidae</taxon>
        <taxon>Hyalomminae</taxon>
        <taxon>Hyalomma</taxon>
    </lineage>
</organism>
<reference evidence="1" key="1">
    <citation type="submission" date="2020-05" db="EMBL/GenBank/DDBJ databases">
        <title>Large-scale comparative analyses of tick genomes elucidate their genetic diversity and vector capacities.</title>
        <authorList>
            <person name="Jia N."/>
            <person name="Wang J."/>
            <person name="Shi W."/>
            <person name="Du L."/>
            <person name="Sun Y."/>
            <person name="Zhan W."/>
            <person name="Jiang J."/>
            <person name="Wang Q."/>
            <person name="Zhang B."/>
            <person name="Ji P."/>
            <person name="Sakyi L.B."/>
            <person name="Cui X."/>
            <person name="Yuan T."/>
            <person name="Jiang B."/>
            <person name="Yang W."/>
            <person name="Lam T.T.-Y."/>
            <person name="Chang Q."/>
            <person name="Ding S."/>
            <person name="Wang X."/>
            <person name="Zhu J."/>
            <person name="Ruan X."/>
            <person name="Zhao L."/>
            <person name="Wei J."/>
            <person name="Que T."/>
            <person name="Du C."/>
            <person name="Cheng J."/>
            <person name="Dai P."/>
            <person name="Han X."/>
            <person name="Huang E."/>
            <person name="Gao Y."/>
            <person name="Liu J."/>
            <person name="Shao H."/>
            <person name="Ye R."/>
            <person name="Li L."/>
            <person name="Wei W."/>
            <person name="Wang X."/>
            <person name="Wang C."/>
            <person name="Yang T."/>
            <person name="Huo Q."/>
            <person name="Li W."/>
            <person name="Guo W."/>
            <person name="Chen H."/>
            <person name="Zhou L."/>
            <person name="Ni X."/>
            <person name="Tian J."/>
            <person name="Zhou Y."/>
            <person name="Sheng Y."/>
            <person name="Liu T."/>
            <person name="Pan Y."/>
            <person name="Xia L."/>
            <person name="Li J."/>
            <person name="Zhao F."/>
            <person name="Cao W."/>
        </authorList>
    </citation>
    <scope>NUCLEOTIDE SEQUENCE</scope>
    <source>
        <strain evidence="1">Hyas-2018</strain>
    </source>
</reference>
<dbReference type="EMBL" id="CM023491">
    <property type="protein sequence ID" value="KAH6941867.1"/>
    <property type="molecule type" value="Genomic_DNA"/>
</dbReference>
<evidence type="ECO:0000313" key="2">
    <source>
        <dbReference type="Proteomes" id="UP000821845"/>
    </source>
</evidence>
<protein>
    <submittedName>
        <fullName evidence="1">Uncharacterized protein</fullName>
    </submittedName>
</protein>
<dbReference type="Proteomes" id="UP000821845">
    <property type="component" value="Chromosome 11"/>
</dbReference>
<accession>A0ACB7T2X9</accession>
<sequence length="160" mass="17606">MTTRRDEVRAAGQLETRAHTNAQPGGVSDPSVCFRNDPRKEKGPPEAPRSLPSRSLGRHSEPTTGRHLGRRSALRNPIGRELFPPLPEVFGMAGRNRLPKEEALPAGAIGSRLFAAWGGRLFISCAALFLHAGSRSLVLQSLVWLHRRRPVVRRVNPSRG</sequence>
<evidence type="ECO:0000313" key="1">
    <source>
        <dbReference type="EMBL" id="KAH6941867.1"/>
    </source>
</evidence>
<name>A0ACB7T2X9_HYAAI</name>
<proteinExistence type="predicted"/>
<gene>
    <name evidence="1" type="ORF">HPB50_023673</name>
</gene>